<evidence type="ECO:0008006" key="9">
    <source>
        <dbReference type="Google" id="ProtNLM"/>
    </source>
</evidence>
<dbReference type="EMBL" id="CAJOBA010037076">
    <property type="protein sequence ID" value="CAF4035386.1"/>
    <property type="molecule type" value="Genomic_DNA"/>
</dbReference>
<dbReference type="AlphaFoldDB" id="A0A8S2P4B5"/>
<comment type="caution">
    <text evidence="7">The sequence shown here is derived from an EMBL/GenBank/DDBJ whole genome shotgun (WGS) entry which is preliminary data.</text>
</comment>
<reference evidence="7" key="1">
    <citation type="submission" date="2021-02" db="EMBL/GenBank/DDBJ databases">
        <authorList>
            <person name="Nowell W R."/>
        </authorList>
    </citation>
    <scope>NUCLEOTIDE SEQUENCE</scope>
</reference>
<dbReference type="Pfam" id="PF04500">
    <property type="entry name" value="FLYWCH"/>
    <property type="match status" value="1"/>
</dbReference>
<evidence type="ECO:0000259" key="4">
    <source>
        <dbReference type="Pfam" id="PF04500"/>
    </source>
</evidence>
<gene>
    <name evidence="6" type="ORF">OVA965_LOCUS25209</name>
    <name evidence="7" type="ORF">TMI583_LOCUS25936</name>
</gene>
<feature type="domain" description="MULE transposase" evidence="5">
    <location>
        <begin position="211"/>
        <end position="302"/>
    </location>
</feature>
<evidence type="ECO:0000256" key="1">
    <source>
        <dbReference type="ARBA" id="ARBA00022723"/>
    </source>
</evidence>
<dbReference type="PANTHER" id="PTHR47160:SF5">
    <property type="entry name" value="MULE TRANSPOSASE DOMAIN-CONTAINING PROTEIN"/>
    <property type="match status" value="1"/>
</dbReference>
<dbReference type="InterPro" id="IPR007588">
    <property type="entry name" value="Znf_FLYWCH"/>
</dbReference>
<dbReference type="Gene3D" id="2.20.25.240">
    <property type="match status" value="1"/>
</dbReference>
<evidence type="ECO:0000256" key="3">
    <source>
        <dbReference type="ARBA" id="ARBA00022833"/>
    </source>
</evidence>
<sequence>MASFLSTTKCKRLLRFNGYEYVTENKSGGKTYWKCKDYWSKKCNVRIHTLNIDDSIVQQPKFDHDHPADAAKSEVRDLMNNLKDRAKTTNETTNDILSTFMTGNYNKFSITFLNDVHSDLIMFSLLGVSEEARASIPDLHHVKRNIQRARITVDSAPVPLDLYFDRIPYNLIITKRNDNFLCFDSGPGADRIIIFSSPAQQKIMGLASDFVVDGTFKITPKIFFQLYCVHAIYRNEVLPVCFVLLPNKTQITYQQMINQISIICPLWLPQTVMMDFEKGPINVLGDAFPNIQMTGCFFHFRQTIHRKIQELGMQNDYNTNARFARQARMIVCLALIPVDDVVDAFGELSDELPLAFKPLLLYFQQTYIGRTRPYGRAKPQYDLAFWNINVRITDGLVRTTNGAESWHAHLKSIFNCDHPSMWKFIQYLQHEGNYIYTRIVRLDADDAPEAGKKYLDHTKRLLHLINNPHSNIMDQLENLAIS</sequence>
<organism evidence="7 8">
    <name type="scientific">Didymodactylos carnosus</name>
    <dbReference type="NCBI Taxonomy" id="1234261"/>
    <lineage>
        <taxon>Eukaryota</taxon>
        <taxon>Metazoa</taxon>
        <taxon>Spiralia</taxon>
        <taxon>Gnathifera</taxon>
        <taxon>Rotifera</taxon>
        <taxon>Eurotatoria</taxon>
        <taxon>Bdelloidea</taxon>
        <taxon>Philodinida</taxon>
        <taxon>Philodinidae</taxon>
        <taxon>Didymodactylos</taxon>
    </lineage>
</organism>
<evidence type="ECO:0000259" key="5">
    <source>
        <dbReference type="Pfam" id="PF10551"/>
    </source>
</evidence>
<evidence type="ECO:0000313" key="8">
    <source>
        <dbReference type="Proteomes" id="UP000682733"/>
    </source>
</evidence>
<evidence type="ECO:0000313" key="7">
    <source>
        <dbReference type="EMBL" id="CAF4035386.1"/>
    </source>
</evidence>
<evidence type="ECO:0000313" key="6">
    <source>
        <dbReference type="EMBL" id="CAF1227298.1"/>
    </source>
</evidence>
<keyword evidence="1" id="KW-0479">Metal-binding</keyword>
<dbReference type="Proteomes" id="UP000682733">
    <property type="component" value="Unassembled WGS sequence"/>
</dbReference>
<accession>A0A8S2P4B5</accession>
<evidence type="ECO:0000256" key="2">
    <source>
        <dbReference type="ARBA" id="ARBA00022771"/>
    </source>
</evidence>
<dbReference type="InterPro" id="IPR018289">
    <property type="entry name" value="MULE_transposase_dom"/>
</dbReference>
<proteinExistence type="predicted"/>
<dbReference type="GO" id="GO:0008270">
    <property type="term" value="F:zinc ion binding"/>
    <property type="evidence" value="ECO:0007669"/>
    <property type="project" value="UniProtKB-KW"/>
</dbReference>
<dbReference type="EMBL" id="CAJNOK010015532">
    <property type="protein sequence ID" value="CAF1227298.1"/>
    <property type="molecule type" value="Genomic_DNA"/>
</dbReference>
<keyword evidence="2" id="KW-0863">Zinc-finger</keyword>
<dbReference type="PANTHER" id="PTHR47160">
    <property type="entry name" value="PUTATIVE-RELATED"/>
    <property type="match status" value="1"/>
</dbReference>
<dbReference type="Proteomes" id="UP000677228">
    <property type="component" value="Unassembled WGS sequence"/>
</dbReference>
<protein>
    <recommendedName>
        <fullName evidence="9">MULE transposase domain-containing protein</fullName>
    </recommendedName>
</protein>
<keyword evidence="3" id="KW-0862">Zinc</keyword>
<name>A0A8S2P4B5_9BILA</name>
<dbReference type="Pfam" id="PF10551">
    <property type="entry name" value="MULE"/>
    <property type="match status" value="1"/>
</dbReference>
<feature type="domain" description="FLYWCH-type" evidence="4">
    <location>
        <begin position="4"/>
        <end position="50"/>
    </location>
</feature>